<dbReference type="Gene3D" id="3.40.50.1820">
    <property type="entry name" value="alpha/beta hydrolase"/>
    <property type="match status" value="1"/>
</dbReference>
<dbReference type="InterPro" id="IPR029058">
    <property type="entry name" value="AB_hydrolase_fold"/>
</dbReference>
<dbReference type="AlphaFoldDB" id="A0A0S4U7J9"/>
<evidence type="ECO:0000313" key="1">
    <source>
        <dbReference type="EMBL" id="CUV18212.1"/>
    </source>
</evidence>
<reference evidence="1" key="1">
    <citation type="submission" date="2015-10" db="EMBL/GenBank/DDBJ databases">
        <authorList>
            <person name="Gilbert D.G."/>
        </authorList>
    </citation>
    <scope>NUCLEOTIDE SEQUENCE</scope>
    <source>
        <strain evidence="1">Phyl III-seqv23</strain>
    </source>
</reference>
<accession>A0A0S4U7J9</accession>
<dbReference type="EMBL" id="LN899821">
    <property type="protein sequence ID" value="CUV18212.1"/>
    <property type="molecule type" value="Genomic_DNA"/>
</dbReference>
<protein>
    <submittedName>
        <fullName evidence="1">Putative hydrolase protein</fullName>
    </submittedName>
</protein>
<dbReference type="GO" id="GO:0016787">
    <property type="term" value="F:hydrolase activity"/>
    <property type="evidence" value="ECO:0007669"/>
    <property type="project" value="UniProtKB-KW"/>
</dbReference>
<organism evidence="1">
    <name type="scientific">Ralstonia solanacearum</name>
    <name type="common">Pseudomonas solanacearum</name>
    <dbReference type="NCBI Taxonomy" id="305"/>
    <lineage>
        <taxon>Bacteria</taxon>
        <taxon>Pseudomonadati</taxon>
        <taxon>Pseudomonadota</taxon>
        <taxon>Betaproteobacteria</taxon>
        <taxon>Burkholderiales</taxon>
        <taxon>Burkholderiaceae</taxon>
        <taxon>Ralstonia</taxon>
        <taxon>Ralstonia solanacearum species complex</taxon>
    </lineage>
</organism>
<dbReference type="SUPFAM" id="SSF53474">
    <property type="entry name" value="alpha/beta-Hydrolases"/>
    <property type="match status" value="1"/>
</dbReference>
<dbReference type="PATRIC" id="fig|305.107.peg.2150"/>
<proteinExistence type="predicted"/>
<gene>
    <name evidence="1" type="ORF">PSS4_v1_530021</name>
</gene>
<sequence>MTMSVALALVAMTGNANEHAHGHRFSHAYDGASLPDYPDVIGESIQIPGGGYGAGASALQTPADLNKATFLRVRSALDGEHPGKAHAVILAMPGFSSTPANWLYLSAQLLHKANLRKGGCRDGLRAADCRVEVWIVQRRGAHLADTAGARAAILSADPERAVEYYFGRFIMGSDGRFALDGRGKFPLASPRSLVGGAGASWRPLEQGDLPFIADWDFETYARDIDRMLALVQQKAGSKNVFLAGHSQGGSFASLYAGRLRPDGTRGFQHLAGIVMLDDAGAYGADGYPSVSQADAHRRTIDALRSGRSPVYTDAAGINLASGPASAAREIASVRYYAQEDASAESLFAPRQAGMIVPSQQFPGTTADTANAFLGRIRLSHLARAGMNFDVSPTRSDSPAHGPLQVNLQEPMVMAVGQSMGLLDFTAQQGTRQECDAGSLPGLCVPLLSQIAPDRVYGWQEAGGQSSLPREARIGVSRALQFMKAYAWTTNRTNIRPVSHVFALSGRRTVDAREVVTSNWYPSERYDADIRFLSGGTKFTFTHDGEQVDIDKTAIDIPLYYAHRAPPSAAMPSVFPKVRDYTYIGPAGTLQSPVAAGRSRVAAGISTKYYRHTDYVSADDTLGDTRNAPPPGEPGSSLVANTLLDWVLARTGSDAARVPAPWQLGVTRSR</sequence>
<keyword evidence="1" id="KW-0378">Hydrolase</keyword>
<name>A0A0S4U7J9_RALSL</name>